<keyword evidence="4 10" id="KW-0067">ATP-binding</keyword>
<evidence type="ECO:0000313" key="11">
    <source>
        <dbReference type="Proteomes" id="UP001595548"/>
    </source>
</evidence>
<reference evidence="11" key="1">
    <citation type="journal article" date="2019" name="Int. J. Syst. Evol. Microbiol.">
        <title>The Global Catalogue of Microorganisms (GCM) 10K type strain sequencing project: providing services to taxonomists for standard genome sequencing and annotation.</title>
        <authorList>
            <consortium name="The Broad Institute Genomics Platform"/>
            <consortium name="The Broad Institute Genome Sequencing Center for Infectious Disease"/>
            <person name="Wu L."/>
            <person name="Ma J."/>
        </authorList>
    </citation>
    <scope>NUCLEOTIDE SEQUENCE [LARGE SCALE GENOMIC DNA]</scope>
    <source>
        <strain evidence="11">KCTC 52141</strain>
    </source>
</reference>
<keyword evidence="11" id="KW-1185">Reference proteome</keyword>
<evidence type="ECO:0000259" key="8">
    <source>
        <dbReference type="PROSITE" id="PS50893"/>
    </source>
</evidence>
<sequence>MWQLELDGQQWRWPQGQWLGISGPSGCGKTQLLTHMACGTKGLLQRGAQTNLLTLPSHKRGLGWAAQSAALWPNQRVHTMLNALAALHQANHWQRDAHELGITPLLQQYTDTLSGGERQRVALLAAVICAKNLLLLDEPVSALDANAAHHVLNAIRHITAQRELSAILVSHQWQDLAATCHWVYHWQSNSFSTLADAHRAHVLNHPSNACALWPLDGPSLNGQVLVNGQPLDCGPLAPNTLRVRIDAHEVSIAHQQPGPSSIANTLSVTVTGLSHISDTSLIATLDWHGYQLYALITPKAATTLGLAKGLCVYAQFKAHAVNSA</sequence>
<dbReference type="PROSITE" id="PS00211">
    <property type="entry name" value="ABC_TRANSPORTER_1"/>
    <property type="match status" value="1"/>
</dbReference>
<comment type="caution">
    <text evidence="10">The sequence shown here is derived from an EMBL/GenBank/DDBJ whole genome shotgun (WGS) entry which is preliminary data.</text>
</comment>
<keyword evidence="1" id="KW-1003">Cell membrane</keyword>
<organism evidence="10 11">
    <name type="scientific">Gilvimarinus japonicus</name>
    <dbReference type="NCBI Taxonomy" id="1796469"/>
    <lineage>
        <taxon>Bacteria</taxon>
        <taxon>Pseudomonadati</taxon>
        <taxon>Pseudomonadota</taxon>
        <taxon>Gammaproteobacteria</taxon>
        <taxon>Cellvibrionales</taxon>
        <taxon>Cellvibrionaceae</taxon>
        <taxon>Gilvimarinus</taxon>
    </lineage>
</organism>
<evidence type="ECO:0000256" key="2">
    <source>
        <dbReference type="ARBA" id="ARBA00022505"/>
    </source>
</evidence>
<keyword evidence="3" id="KW-0547">Nucleotide-binding</keyword>
<dbReference type="Proteomes" id="UP001595548">
    <property type="component" value="Unassembled WGS sequence"/>
</dbReference>
<name>A0ABV7HQ02_9GAMM</name>
<dbReference type="GO" id="GO:0005524">
    <property type="term" value="F:ATP binding"/>
    <property type="evidence" value="ECO:0007669"/>
    <property type="project" value="UniProtKB-KW"/>
</dbReference>
<evidence type="ECO:0000256" key="6">
    <source>
        <dbReference type="ARBA" id="ARBA00023136"/>
    </source>
</evidence>
<evidence type="ECO:0000259" key="9">
    <source>
        <dbReference type="PROSITE" id="PS51866"/>
    </source>
</evidence>
<keyword evidence="2 7" id="KW-0500">Molybdenum</keyword>
<dbReference type="SUPFAM" id="SSF50331">
    <property type="entry name" value="MOP-like"/>
    <property type="match status" value="1"/>
</dbReference>
<dbReference type="InterPro" id="IPR050334">
    <property type="entry name" value="Molybdenum_import_ModC"/>
</dbReference>
<evidence type="ECO:0000256" key="3">
    <source>
        <dbReference type="ARBA" id="ARBA00022741"/>
    </source>
</evidence>
<dbReference type="InterPro" id="IPR003439">
    <property type="entry name" value="ABC_transporter-like_ATP-bd"/>
</dbReference>
<evidence type="ECO:0000256" key="1">
    <source>
        <dbReference type="ARBA" id="ARBA00022475"/>
    </source>
</evidence>
<dbReference type="PANTHER" id="PTHR43514:SF4">
    <property type="entry name" value="ABC TRANSPORTER I FAMILY MEMBER 10"/>
    <property type="match status" value="1"/>
</dbReference>
<feature type="domain" description="ABC transporter" evidence="8">
    <location>
        <begin position="2"/>
        <end position="213"/>
    </location>
</feature>
<dbReference type="InterPro" id="IPR008995">
    <property type="entry name" value="Mo/tungstate-bd_C_term_dom"/>
</dbReference>
<dbReference type="SUPFAM" id="SSF52540">
    <property type="entry name" value="P-loop containing nucleoside triphosphate hydrolases"/>
    <property type="match status" value="1"/>
</dbReference>
<dbReference type="InterPro" id="IPR004606">
    <property type="entry name" value="Mop_domain"/>
</dbReference>
<protein>
    <submittedName>
        <fullName evidence="10">ATP-binding cassette domain-containing protein</fullName>
    </submittedName>
</protein>
<dbReference type="Pfam" id="PF00005">
    <property type="entry name" value="ABC_tran"/>
    <property type="match status" value="1"/>
</dbReference>
<dbReference type="InterPro" id="IPR017871">
    <property type="entry name" value="ABC_transporter-like_CS"/>
</dbReference>
<dbReference type="Gene3D" id="2.40.50.100">
    <property type="match status" value="1"/>
</dbReference>
<dbReference type="PANTHER" id="PTHR43514">
    <property type="entry name" value="ABC TRANSPORTER I FAMILY MEMBER 10"/>
    <property type="match status" value="1"/>
</dbReference>
<keyword evidence="5" id="KW-1278">Translocase</keyword>
<dbReference type="Pfam" id="PF03459">
    <property type="entry name" value="TOBE"/>
    <property type="match status" value="1"/>
</dbReference>
<dbReference type="RefSeq" id="WP_382414971.1">
    <property type="nucleotide sequence ID" value="NZ_AP031500.1"/>
</dbReference>
<dbReference type="EMBL" id="JBHRTL010000005">
    <property type="protein sequence ID" value="MFC3154615.1"/>
    <property type="molecule type" value="Genomic_DNA"/>
</dbReference>
<dbReference type="InterPro" id="IPR027417">
    <property type="entry name" value="P-loop_NTPase"/>
</dbReference>
<feature type="domain" description="Mop" evidence="9">
    <location>
        <begin position="259"/>
        <end position="324"/>
    </location>
</feature>
<accession>A0ABV7HQ02</accession>
<evidence type="ECO:0000313" key="10">
    <source>
        <dbReference type="EMBL" id="MFC3154615.1"/>
    </source>
</evidence>
<evidence type="ECO:0000256" key="4">
    <source>
        <dbReference type="ARBA" id="ARBA00022840"/>
    </source>
</evidence>
<keyword evidence="6" id="KW-0472">Membrane</keyword>
<dbReference type="InterPro" id="IPR005116">
    <property type="entry name" value="Transp-assoc_OB_typ1"/>
</dbReference>
<evidence type="ECO:0000256" key="5">
    <source>
        <dbReference type="ARBA" id="ARBA00022967"/>
    </source>
</evidence>
<dbReference type="PROSITE" id="PS50893">
    <property type="entry name" value="ABC_TRANSPORTER_2"/>
    <property type="match status" value="1"/>
</dbReference>
<dbReference type="PROSITE" id="PS51866">
    <property type="entry name" value="MOP"/>
    <property type="match status" value="1"/>
</dbReference>
<evidence type="ECO:0000256" key="7">
    <source>
        <dbReference type="PROSITE-ProRule" id="PRU01213"/>
    </source>
</evidence>
<proteinExistence type="predicted"/>
<gene>
    <name evidence="10" type="ORF">ACFOEB_05315</name>
</gene>
<dbReference type="Gene3D" id="3.40.50.300">
    <property type="entry name" value="P-loop containing nucleotide triphosphate hydrolases"/>
    <property type="match status" value="1"/>
</dbReference>